<feature type="domain" description="Tail sheath protein C-terminal" evidence="2">
    <location>
        <begin position="243"/>
        <end position="314"/>
    </location>
</feature>
<reference evidence="3" key="1">
    <citation type="journal article" date="2021" name="PeerJ">
        <title>Extensive microbial diversity within the chicken gut microbiome revealed by metagenomics and culture.</title>
        <authorList>
            <person name="Gilroy R."/>
            <person name="Ravi A."/>
            <person name="Getino M."/>
            <person name="Pursley I."/>
            <person name="Horton D.L."/>
            <person name="Alikhan N.F."/>
            <person name="Baker D."/>
            <person name="Gharbi K."/>
            <person name="Hall N."/>
            <person name="Watson M."/>
            <person name="Adriaenssens E.M."/>
            <person name="Foster-Nyarko E."/>
            <person name="Jarju S."/>
            <person name="Secka A."/>
            <person name="Antonio M."/>
            <person name="Oren A."/>
            <person name="Chaudhuri R.R."/>
            <person name="La Ragione R."/>
            <person name="Hildebrand F."/>
            <person name="Pallen M.J."/>
        </authorList>
    </citation>
    <scope>NUCLEOTIDE SEQUENCE</scope>
    <source>
        <strain evidence="3">CHK192-8294</strain>
    </source>
</reference>
<dbReference type="Proteomes" id="UP000823921">
    <property type="component" value="Unassembled WGS sequence"/>
</dbReference>
<dbReference type="AlphaFoldDB" id="A0A9D2MMM4"/>
<gene>
    <name evidence="3" type="ORF">H9712_08475</name>
</gene>
<proteinExistence type="inferred from homology"/>
<evidence type="ECO:0000259" key="2">
    <source>
        <dbReference type="Pfam" id="PF17482"/>
    </source>
</evidence>
<evidence type="ECO:0000256" key="1">
    <source>
        <dbReference type="ARBA" id="ARBA00008005"/>
    </source>
</evidence>
<evidence type="ECO:0000313" key="3">
    <source>
        <dbReference type="EMBL" id="HJB81007.1"/>
    </source>
</evidence>
<protein>
    <submittedName>
        <fullName evidence="3">Phage tail sheath protein</fullName>
    </submittedName>
</protein>
<name>A0A9D2MMM4_9FIRM</name>
<dbReference type="InterPro" id="IPR020287">
    <property type="entry name" value="Tail_sheath_C"/>
</dbReference>
<dbReference type="Pfam" id="PF17482">
    <property type="entry name" value="Phage_sheath_1C"/>
    <property type="match status" value="1"/>
</dbReference>
<dbReference type="Gene3D" id="3.30.1370.220">
    <property type="match status" value="1"/>
</dbReference>
<organism evidence="3 4">
    <name type="scientific">Candidatus Flavonifractor intestinigallinarum</name>
    <dbReference type="NCBI Taxonomy" id="2838586"/>
    <lineage>
        <taxon>Bacteria</taxon>
        <taxon>Bacillati</taxon>
        <taxon>Bacillota</taxon>
        <taxon>Clostridia</taxon>
        <taxon>Eubacteriales</taxon>
        <taxon>Oscillospiraceae</taxon>
        <taxon>Flavonifractor</taxon>
    </lineage>
</organism>
<comment type="similarity">
    <text evidence="1">Belongs to the myoviridae tail sheath protein family.</text>
</comment>
<comment type="caution">
    <text evidence="3">The sequence shown here is derived from an EMBL/GenBank/DDBJ whole genome shotgun (WGS) entry which is preliminary data.</text>
</comment>
<accession>A0A9D2MMM4</accession>
<sequence>MATTNGLPTLKIAFEAAAAAVVSRTKKGVAAVMVRDENAQGVYSISSTLFIPSGLGEANKAHIRTAFQGSDRGEPSQVVLVVIATGTSDTTALEAGLKLLEAYSIDYLAGPPDVTEDELDVLNTWVLAQREQYNTVKLVRPYLTAGSDEMGIIELDETGLANKDGPVTAAAYCARLAGIFAGVPVSMSATNVSMSELTAVTPRTMLEQQTAINNGKLIFVHDGLQAYIARAVNSLTTIPDKGNEDWSKIKIVEGMDLIRYYLRNTIRQSYMGRYANTYDNKQLLVAAIQDYFQYLESAGVLNPGQSYAQVDYDRQLEWINTQGVSTTNMSRQEVLEYQTGSWVFIRCGGRLVDAQEDFEVVFNTL</sequence>
<dbReference type="EMBL" id="DWXO01000080">
    <property type="protein sequence ID" value="HJB81007.1"/>
    <property type="molecule type" value="Genomic_DNA"/>
</dbReference>
<evidence type="ECO:0000313" key="4">
    <source>
        <dbReference type="Proteomes" id="UP000823921"/>
    </source>
</evidence>
<dbReference type="Gene3D" id="3.40.50.11790">
    <property type="match status" value="1"/>
</dbReference>
<reference evidence="3" key="2">
    <citation type="submission" date="2021-04" db="EMBL/GenBank/DDBJ databases">
        <authorList>
            <person name="Gilroy R."/>
        </authorList>
    </citation>
    <scope>NUCLEOTIDE SEQUENCE</scope>
    <source>
        <strain evidence="3">CHK192-8294</strain>
    </source>
</reference>